<dbReference type="SMART" id="SM00895">
    <property type="entry name" value="FCD"/>
    <property type="match status" value="1"/>
</dbReference>
<evidence type="ECO:0000313" key="6">
    <source>
        <dbReference type="EMBL" id="CTQ45872.1"/>
    </source>
</evidence>
<feature type="region of interest" description="Disordered" evidence="4">
    <location>
        <begin position="1"/>
        <end position="37"/>
    </location>
</feature>
<dbReference type="Gene3D" id="1.20.120.530">
    <property type="entry name" value="GntR ligand-binding domain-like"/>
    <property type="match status" value="1"/>
</dbReference>
<dbReference type="SUPFAM" id="SSF48008">
    <property type="entry name" value="GntR ligand-binding domain-like"/>
    <property type="match status" value="1"/>
</dbReference>
<dbReference type="InterPro" id="IPR008920">
    <property type="entry name" value="TF_FadR/GntR_C"/>
</dbReference>
<evidence type="ECO:0000313" key="7">
    <source>
        <dbReference type="Proteomes" id="UP000048926"/>
    </source>
</evidence>
<keyword evidence="1" id="KW-0805">Transcription regulation</keyword>
<dbReference type="PROSITE" id="PS50949">
    <property type="entry name" value="HTH_GNTR"/>
    <property type="match status" value="1"/>
</dbReference>
<accession>A0A0M6Y703</accession>
<dbReference type="Pfam" id="PF00392">
    <property type="entry name" value="GntR"/>
    <property type="match status" value="1"/>
</dbReference>
<dbReference type="InterPro" id="IPR036390">
    <property type="entry name" value="WH_DNA-bd_sf"/>
</dbReference>
<proteinExistence type="predicted"/>
<evidence type="ECO:0000256" key="3">
    <source>
        <dbReference type="ARBA" id="ARBA00023163"/>
    </source>
</evidence>
<dbReference type="CDD" id="cd07377">
    <property type="entry name" value="WHTH_GntR"/>
    <property type="match status" value="1"/>
</dbReference>
<dbReference type="SUPFAM" id="SSF46785">
    <property type="entry name" value="Winged helix' DNA-binding domain"/>
    <property type="match status" value="1"/>
</dbReference>
<feature type="compositionally biased region" description="Low complexity" evidence="4">
    <location>
        <begin position="23"/>
        <end position="34"/>
    </location>
</feature>
<evidence type="ECO:0000256" key="4">
    <source>
        <dbReference type="SAM" id="MobiDB-lite"/>
    </source>
</evidence>
<gene>
    <name evidence="6" type="primary">ydfH_11</name>
    <name evidence="6" type="ORF">LAL4801_04327</name>
</gene>
<dbReference type="STRING" id="187304.B0E33_02250"/>
<protein>
    <submittedName>
        <fullName evidence="6">Putative HTH-type transcriptional regulator YdfH</fullName>
    </submittedName>
</protein>
<dbReference type="Gene3D" id="1.10.10.10">
    <property type="entry name" value="Winged helix-like DNA-binding domain superfamily/Winged helix DNA-binding domain"/>
    <property type="match status" value="1"/>
</dbReference>
<dbReference type="InterPro" id="IPR000524">
    <property type="entry name" value="Tscrpt_reg_HTH_GntR"/>
</dbReference>
<dbReference type="AlphaFoldDB" id="A0A0M6Y703"/>
<name>A0A0M6Y703_9HYPH</name>
<dbReference type="InterPro" id="IPR011711">
    <property type="entry name" value="GntR_C"/>
</dbReference>
<reference evidence="7" key="1">
    <citation type="submission" date="2015-07" db="EMBL/GenBank/DDBJ databases">
        <authorList>
            <person name="Rodrigo-Torres Lidia"/>
            <person name="Arahal R.David."/>
        </authorList>
    </citation>
    <scope>NUCLEOTIDE SEQUENCE [LARGE SCALE GENOMIC DNA]</scope>
    <source>
        <strain evidence="7">CECT 4801</strain>
    </source>
</reference>
<evidence type="ECO:0000259" key="5">
    <source>
        <dbReference type="PROSITE" id="PS50949"/>
    </source>
</evidence>
<dbReference type="EMBL" id="CXST01000002">
    <property type="protein sequence ID" value="CTQ45872.1"/>
    <property type="molecule type" value="Genomic_DNA"/>
</dbReference>
<dbReference type="GO" id="GO:0003677">
    <property type="term" value="F:DNA binding"/>
    <property type="evidence" value="ECO:0007669"/>
    <property type="project" value="UniProtKB-KW"/>
</dbReference>
<dbReference type="InterPro" id="IPR036388">
    <property type="entry name" value="WH-like_DNA-bd_sf"/>
</dbReference>
<dbReference type="RefSeq" id="WP_022997637.1">
    <property type="nucleotide sequence ID" value="NZ_CP087156.1"/>
</dbReference>
<keyword evidence="3" id="KW-0804">Transcription</keyword>
<dbReference type="OrthoDB" id="8638122at2"/>
<dbReference type="GO" id="GO:0003700">
    <property type="term" value="F:DNA-binding transcription factor activity"/>
    <property type="evidence" value="ECO:0007669"/>
    <property type="project" value="InterPro"/>
</dbReference>
<keyword evidence="7" id="KW-1185">Reference proteome</keyword>
<organism evidence="6 7">
    <name type="scientific">Roseibium aggregatum</name>
    <dbReference type="NCBI Taxonomy" id="187304"/>
    <lineage>
        <taxon>Bacteria</taxon>
        <taxon>Pseudomonadati</taxon>
        <taxon>Pseudomonadota</taxon>
        <taxon>Alphaproteobacteria</taxon>
        <taxon>Hyphomicrobiales</taxon>
        <taxon>Stappiaceae</taxon>
        <taxon>Roseibium</taxon>
    </lineage>
</organism>
<dbReference type="KEGG" id="lagg:B0E33_02250"/>
<dbReference type="PANTHER" id="PTHR43537:SF45">
    <property type="entry name" value="GNTR FAMILY REGULATORY PROTEIN"/>
    <property type="match status" value="1"/>
</dbReference>
<dbReference type="Proteomes" id="UP000048926">
    <property type="component" value="Unassembled WGS sequence"/>
</dbReference>
<keyword evidence="2" id="KW-0238">DNA-binding</keyword>
<dbReference type="PRINTS" id="PR00035">
    <property type="entry name" value="HTHGNTR"/>
</dbReference>
<evidence type="ECO:0000256" key="2">
    <source>
        <dbReference type="ARBA" id="ARBA00023125"/>
    </source>
</evidence>
<dbReference type="Pfam" id="PF07729">
    <property type="entry name" value="FCD"/>
    <property type="match status" value="1"/>
</dbReference>
<sequence length="256" mass="28272">MAVSLDETPSAGGKTRKPRAKNAPPRGAASGTARRAARNSEIVYQDLRNAIINVTLPPGSPLAEKDLTEKYGISRTPVREAILRLAEENLVDVFPKSGTFVARIPVSELREAIVARKALEEVCVREATMKASKSQLMGLRAIVQREQELADKGDEQAFHEADNAFHSGIAAASGYPGIWNMIEKIRLQVERYRRLTLPQEGRMQLIVGEHAAVLEAIEKGDADAAVANMNNHLNKLQIDIGTFQDLWPDYFLFDKD</sequence>
<feature type="domain" description="HTH gntR-type" evidence="5">
    <location>
        <begin position="37"/>
        <end position="104"/>
    </location>
</feature>
<evidence type="ECO:0000256" key="1">
    <source>
        <dbReference type="ARBA" id="ARBA00023015"/>
    </source>
</evidence>
<dbReference type="SMART" id="SM00345">
    <property type="entry name" value="HTH_GNTR"/>
    <property type="match status" value="1"/>
</dbReference>
<dbReference type="PANTHER" id="PTHR43537">
    <property type="entry name" value="TRANSCRIPTIONAL REGULATOR, GNTR FAMILY"/>
    <property type="match status" value="1"/>
</dbReference>